<name>A0A918YIN1_9ACTN</name>
<reference evidence="1" key="2">
    <citation type="submission" date="2020-09" db="EMBL/GenBank/DDBJ databases">
        <authorList>
            <person name="Sun Q."/>
            <person name="Ohkuma M."/>
        </authorList>
    </citation>
    <scope>NUCLEOTIDE SEQUENCE</scope>
    <source>
        <strain evidence="1">JCM 4714</strain>
    </source>
</reference>
<dbReference type="AlphaFoldDB" id="A0A918YIN1"/>
<proteinExistence type="predicted"/>
<accession>A0A918YIN1</accession>
<comment type="caution">
    <text evidence="1">The sequence shown here is derived from an EMBL/GenBank/DDBJ whole genome shotgun (WGS) entry which is preliminary data.</text>
</comment>
<keyword evidence="2" id="KW-1185">Reference proteome</keyword>
<evidence type="ECO:0000313" key="1">
    <source>
        <dbReference type="EMBL" id="GHE04425.1"/>
    </source>
</evidence>
<protein>
    <submittedName>
        <fullName evidence="1">Uncharacterized protein</fullName>
    </submittedName>
</protein>
<dbReference type="Proteomes" id="UP000655443">
    <property type="component" value="Unassembled WGS sequence"/>
</dbReference>
<sequence length="46" mass="4861">MSRPSQGRGELWWLAVAAAAGVLAVLRPDLYAAVVQHVVTVAVGHH</sequence>
<dbReference type="RefSeq" id="WP_189953525.1">
    <property type="nucleotide sequence ID" value="NZ_BMVG01000007.1"/>
</dbReference>
<gene>
    <name evidence="1" type="ORF">GCM10010339_35890</name>
</gene>
<evidence type="ECO:0000313" key="2">
    <source>
        <dbReference type="Proteomes" id="UP000655443"/>
    </source>
</evidence>
<reference evidence="1" key="1">
    <citation type="journal article" date="2014" name="Int. J. Syst. Evol. Microbiol.">
        <title>Complete genome sequence of Corynebacterium casei LMG S-19264T (=DSM 44701T), isolated from a smear-ripened cheese.</title>
        <authorList>
            <consortium name="US DOE Joint Genome Institute (JGI-PGF)"/>
            <person name="Walter F."/>
            <person name="Albersmeier A."/>
            <person name="Kalinowski J."/>
            <person name="Ruckert C."/>
        </authorList>
    </citation>
    <scope>NUCLEOTIDE SEQUENCE</scope>
    <source>
        <strain evidence="1">JCM 4714</strain>
    </source>
</reference>
<dbReference type="EMBL" id="BMVG01000007">
    <property type="protein sequence ID" value="GHE04425.1"/>
    <property type="molecule type" value="Genomic_DNA"/>
</dbReference>
<organism evidence="1 2">
    <name type="scientific">Streptomyces alanosinicus</name>
    <dbReference type="NCBI Taxonomy" id="68171"/>
    <lineage>
        <taxon>Bacteria</taxon>
        <taxon>Bacillati</taxon>
        <taxon>Actinomycetota</taxon>
        <taxon>Actinomycetes</taxon>
        <taxon>Kitasatosporales</taxon>
        <taxon>Streptomycetaceae</taxon>
        <taxon>Streptomyces</taxon>
    </lineage>
</organism>